<dbReference type="Proteomes" id="UP000235786">
    <property type="component" value="Unassembled WGS sequence"/>
</dbReference>
<name>A0A2J6RGI3_HYAVF</name>
<evidence type="ECO:0000313" key="3">
    <source>
        <dbReference type="Proteomes" id="UP000235786"/>
    </source>
</evidence>
<dbReference type="PANTHER" id="PTHR35006">
    <property type="entry name" value="GLYOXALASE FAMILY PROTEIN (AFU_ORTHOLOGUE AFUA_5G14830)"/>
    <property type="match status" value="1"/>
</dbReference>
<dbReference type="CDD" id="cd07262">
    <property type="entry name" value="VOC_like"/>
    <property type="match status" value="1"/>
</dbReference>
<dbReference type="STRING" id="1149755.A0A2J6RGI3"/>
<evidence type="ECO:0000259" key="1">
    <source>
        <dbReference type="PROSITE" id="PS51819"/>
    </source>
</evidence>
<gene>
    <name evidence="2" type="ORF">L207DRAFT_514854</name>
</gene>
<feature type="domain" description="VOC" evidence="1">
    <location>
        <begin position="16"/>
        <end position="139"/>
    </location>
</feature>
<dbReference type="InterPro" id="IPR037523">
    <property type="entry name" value="VOC_core"/>
</dbReference>
<sequence length="142" mass="15887">MANHDYYRTNPHRKGILGHVSFGVRSYEASKQFYTAIFKPFGVDLVFDDPVRKILGYGLDAQHEAFNIFERADAQPPGGGTHFAFNAPSRASIDEFFEAGIRNGGKSNGEPGLRKNYGENYYAAFLVDPDGFRLEAVFQDPE</sequence>
<protein>
    <submittedName>
        <fullName evidence="2">Putative glyoxylase</fullName>
    </submittedName>
</protein>
<dbReference type="AlphaFoldDB" id="A0A2J6RGI3"/>
<dbReference type="InterPro" id="IPR029068">
    <property type="entry name" value="Glyas_Bleomycin-R_OHBP_Dase"/>
</dbReference>
<dbReference type="SUPFAM" id="SSF54593">
    <property type="entry name" value="Glyoxalase/Bleomycin resistance protein/Dihydroxybiphenyl dioxygenase"/>
    <property type="match status" value="1"/>
</dbReference>
<dbReference type="PROSITE" id="PS51819">
    <property type="entry name" value="VOC"/>
    <property type="match status" value="1"/>
</dbReference>
<organism evidence="2 3">
    <name type="scientific">Hyaloscypha variabilis (strain UAMH 11265 / GT02V1 / F)</name>
    <name type="common">Meliniomyces variabilis</name>
    <dbReference type="NCBI Taxonomy" id="1149755"/>
    <lineage>
        <taxon>Eukaryota</taxon>
        <taxon>Fungi</taxon>
        <taxon>Dikarya</taxon>
        <taxon>Ascomycota</taxon>
        <taxon>Pezizomycotina</taxon>
        <taxon>Leotiomycetes</taxon>
        <taxon>Helotiales</taxon>
        <taxon>Hyaloscyphaceae</taxon>
        <taxon>Hyaloscypha</taxon>
        <taxon>Hyaloscypha variabilis</taxon>
    </lineage>
</organism>
<reference evidence="2 3" key="1">
    <citation type="submission" date="2016-04" db="EMBL/GenBank/DDBJ databases">
        <title>A degradative enzymes factory behind the ericoid mycorrhizal symbiosis.</title>
        <authorList>
            <consortium name="DOE Joint Genome Institute"/>
            <person name="Martino E."/>
            <person name="Morin E."/>
            <person name="Grelet G."/>
            <person name="Kuo A."/>
            <person name="Kohler A."/>
            <person name="Daghino S."/>
            <person name="Barry K."/>
            <person name="Choi C."/>
            <person name="Cichocki N."/>
            <person name="Clum A."/>
            <person name="Copeland A."/>
            <person name="Hainaut M."/>
            <person name="Haridas S."/>
            <person name="Labutti K."/>
            <person name="Lindquist E."/>
            <person name="Lipzen A."/>
            <person name="Khouja H.-R."/>
            <person name="Murat C."/>
            <person name="Ohm R."/>
            <person name="Olson A."/>
            <person name="Spatafora J."/>
            <person name="Veneault-Fourrey C."/>
            <person name="Henrissat B."/>
            <person name="Grigoriev I."/>
            <person name="Martin F."/>
            <person name="Perotto S."/>
        </authorList>
    </citation>
    <scope>NUCLEOTIDE SEQUENCE [LARGE SCALE GENOMIC DNA]</scope>
    <source>
        <strain evidence="2 3">F</strain>
    </source>
</reference>
<accession>A0A2J6RGI3</accession>
<dbReference type="InterPro" id="IPR004360">
    <property type="entry name" value="Glyas_Fos-R_dOase_dom"/>
</dbReference>
<proteinExistence type="predicted"/>
<keyword evidence="3" id="KW-1185">Reference proteome</keyword>
<dbReference type="Gene3D" id="3.10.180.10">
    <property type="entry name" value="2,3-Dihydroxybiphenyl 1,2-Dioxygenase, domain 1"/>
    <property type="match status" value="1"/>
</dbReference>
<dbReference type="OrthoDB" id="10249419at2759"/>
<evidence type="ECO:0000313" key="2">
    <source>
        <dbReference type="EMBL" id="PMD37624.1"/>
    </source>
</evidence>
<dbReference type="Pfam" id="PF00903">
    <property type="entry name" value="Glyoxalase"/>
    <property type="match status" value="1"/>
</dbReference>
<dbReference type="EMBL" id="KZ613949">
    <property type="protein sequence ID" value="PMD37624.1"/>
    <property type="molecule type" value="Genomic_DNA"/>
</dbReference>
<dbReference type="PANTHER" id="PTHR35006:SF2">
    <property type="entry name" value="GLYOXALASE FAMILY PROTEIN (AFU_ORTHOLOGUE AFUA_5G14830)"/>
    <property type="match status" value="1"/>
</dbReference>